<accession>A0A1T4X2L6</accession>
<dbReference type="STRING" id="1121449.SAMN02745704_01701"/>
<gene>
    <name evidence="1" type="ORF">SAMN02745704_01701</name>
</gene>
<dbReference type="AlphaFoldDB" id="A0A1T4X2L6"/>
<reference evidence="1 2" key="1">
    <citation type="submission" date="2017-02" db="EMBL/GenBank/DDBJ databases">
        <authorList>
            <person name="Peterson S.W."/>
        </authorList>
    </citation>
    <scope>NUCLEOTIDE SEQUENCE [LARGE SCALE GENOMIC DNA]</scope>
    <source>
        <strain evidence="1 2">DSM 16080</strain>
    </source>
</reference>
<proteinExistence type="predicted"/>
<protein>
    <recommendedName>
        <fullName evidence="3">Thioredoxin</fullName>
    </recommendedName>
</protein>
<evidence type="ECO:0000313" key="2">
    <source>
        <dbReference type="Proteomes" id="UP000190027"/>
    </source>
</evidence>
<evidence type="ECO:0000313" key="1">
    <source>
        <dbReference type="EMBL" id="SKA83687.1"/>
    </source>
</evidence>
<name>A0A1T4X2L6_9BACT</name>
<evidence type="ECO:0008006" key="3">
    <source>
        <dbReference type="Google" id="ProtNLM"/>
    </source>
</evidence>
<dbReference type="Proteomes" id="UP000190027">
    <property type="component" value="Unassembled WGS sequence"/>
</dbReference>
<sequence length="116" mass="13194">MLKDVHPADIERLLREERPMFLACVHRDEEYEQHRRVVEAATESLPAHVFALWAEVPRVSAVMLRLNIHGTPTYLVFDAYGEERGRLEGRADQEALERLLREANVLGAVTGSEDSA</sequence>
<dbReference type="SUPFAM" id="SSF52833">
    <property type="entry name" value="Thioredoxin-like"/>
    <property type="match status" value="1"/>
</dbReference>
<dbReference type="InterPro" id="IPR036249">
    <property type="entry name" value="Thioredoxin-like_sf"/>
</dbReference>
<dbReference type="RefSeq" id="WP_078717260.1">
    <property type="nucleotide sequence ID" value="NZ_FUYC01000006.1"/>
</dbReference>
<dbReference type="EMBL" id="FUYC01000006">
    <property type="protein sequence ID" value="SKA83687.1"/>
    <property type="molecule type" value="Genomic_DNA"/>
</dbReference>
<keyword evidence="2" id="KW-1185">Reference proteome</keyword>
<organism evidence="1 2">
    <name type="scientific">Paucidesulfovibrio gracilis DSM 16080</name>
    <dbReference type="NCBI Taxonomy" id="1121449"/>
    <lineage>
        <taxon>Bacteria</taxon>
        <taxon>Pseudomonadati</taxon>
        <taxon>Thermodesulfobacteriota</taxon>
        <taxon>Desulfovibrionia</taxon>
        <taxon>Desulfovibrionales</taxon>
        <taxon>Desulfovibrionaceae</taxon>
        <taxon>Paucidesulfovibrio</taxon>
    </lineage>
</organism>
<dbReference type="Gene3D" id="3.40.30.10">
    <property type="entry name" value="Glutaredoxin"/>
    <property type="match status" value="1"/>
</dbReference>